<dbReference type="AlphaFoldDB" id="W9ND68"/>
<protein>
    <submittedName>
        <fullName evidence="1">Uncharacterized protein</fullName>
    </submittedName>
</protein>
<name>W9ND68_FUSOX</name>
<proteinExistence type="predicted"/>
<reference evidence="1" key="2">
    <citation type="submission" date="2014-02" db="EMBL/GenBank/DDBJ databases">
        <title>Annotation of the Genome Sequence of Fusarium oxysporum HDV247.</title>
        <authorList>
            <consortium name="The Broad Institute Genomics Platform"/>
            <person name="Ma L.-J."/>
            <person name="Corby-Kistler H."/>
            <person name="Broz K."/>
            <person name="Gale L.R."/>
            <person name="Jonkers W."/>
            <person name="O'Donnell K."/>
            <person name="Ploetz R."/>
            <person name="Steinberg C."/>
            <person name="Schwartz D.C."/>
            <person name="VanEtten H."/>
            <person name="Zhou S."/>
            <person name="Young S.K."/>
            <person name="Zeng Q."/>
            <person name="Gargeya S."/>
            <person name="Fitzgerald M."/>
            <person name="Abouelleil A."/>
            <person name="Alvarado L."/>
            <person name="Chapman S.B."/>
            <person name="Gainer-Dewar J."/>
            <person name="Goldberg J."/>
            <person name="Griggs A."/>
            <person name="Gujja S."/>
            <person name="Hansen M."/>
            <person name="Howarth C."/>
            <person name="Imamovic A."/>
            <person name="Ireland A."/>
            <person name="Larimer J."/>
            <person name="McCowan C."/>
            <person name="Murphy C."/>
            <person name="Pearson M."/>
            <person name="Poon T.W."/>
            <person name="Priest M."/>
            <person name="Roberts A."/>
            <person name="Saif S."/>
            <person name="Shea T."/>
            <person name="Sykes S."/>
            <person name="Wortman J."/>
            <person name="Nusbaum C."/>
            <person name="Birren B."/>
        </authorList>
    </citation>
    <scope>NUCLEOTIDE SEQUENCE</scope>
    <source>
        <strain evidence="1">HDV247</strain>
    </source>
</reference>
<dbReference type="HOGENOM" id="CLU_2527522_0_0_1"/>
<reference evidence="1" key="1">
    <citation type="submission" date="2011-10" db="EMBL/GenBank/DDBJ databases">
        <title>The Genome Sequence of Fusarium oxysporum HDV247.</title>
        <authorList>
            <consortium name="The Broad Institute Genome Sequencing Platform"/>
            <person name="Ma L.-J."/>
            <person name="Gale L.R."/>
            <person name="Schwartz D.C."/>
            <person name="Zhou S."/>
            <person name="Corby-Kistler H."/>
            <person name="Young S.K."/>
            <person name="Zeng Q."/>
            <person name="Gargeya S."/>
            <person name="Fitzgerald M."/>
            <person name="Haas B."/>
            <person name="Abouelleil A."/>
            <person name="Alvarado L."/>
            <person name="Arachchi H.M."/>
            <person name="Berlin A."/>
            <person name="Brown A."/>
            <person name="Chapman S.B."/>
            <person name="Chen Z."/>
            <person name="Dunbar C."/>
            <person name="Freedman E."/>
            <person name="Gearin G."/>
            <person name="Goldberg J."/>
            <person name="Griggs A."/>
            <person name="Gujja S."/>
            <person name="Heiman D."/>
            <person name="Howarth C."/>
            <person name="Larson L."/>
            <person name="Lui A."/>
            <person name="MacDonald P.J.P."/>
            <person name="Montmayeur A."/>
            <person name="Murphy C."/>
            <person name="Neiman D."/>
            <person name="Pearson M."/>
            <person name="Priest M."/>
            <person name="Roberts A."/>
            <person name="Saif S."/>
            <person name="Shea T."/>
            <person name="Shenoy N."/>
            <person name="Sisk P."/>
            <person name="Stolte C."/>
            <person name="Sykes S."/>
            <person name="Wortman J."/>
            <person name="Nusbaum C."/>
            <person name="Birren B."/>
        </authorList>
    </citation>
    <scope>NUCLEOTIDE SEQUENCE [LARGE SCALE GENOMIC DNA]</scope>
    <source>
        <strain evidence="1">HDV247</strain>
    </source>
</reference>
<accession>W9ND68</accession>
<sequence length="84" mass="9644">MKRRIFVFKILSEVVSSWLSIRVLRETSLVASVSLTLRIIKILHLISLLVKARSFNFTLKNTKFNSRRMPASSLRLPWGLLAAC</sequence>
<dbReference type="Proteomes" id="UP000030751">
    <property type="component" value="Unassembled WGS sequence"/>
</dbReference>
<organism evidence="1">
    <name type="scientific">Fusarium oxysporum f. sp. pisi HDV247</name>
    <dbReference type="NCBI Taxonomy" id="1080344"/>
    <lineage>
        <taxon>Eukaryota</taxon>
        <taxon>Fungi</taxon>
        <taxon>Dikarya</taxon>
        <taxon>Ascomycota</taxon>
        <taxon>Pezizomycotina</taxon>
        <taxon>Sordariomycetes</taxon>
        <taxon>Hypocreomycetidae</taxon>
        <taxon>Hypocreales</taxon>
        <taxon>Nectriaceae</taxon>
        <taxon>Fusarium</taxon>
        <taxon>Fusarium oxysporum species complex</taxon>
    </lineage>
</organism>
<dbReference type="EMBL" id="KI981309">
    <property type="protein sequence ID" value="EXA28666.1"/>
    <property type="molecule type" value="Genomic_DNA"/>
</dbReference>
<gene>
    <name evidence="1" type="ORF">FOVG_19739</name>
</gene>
<evidence type="ECO:0000313" key="1">
    <source>
        <dbReference type="EMBL" id="EXA28666.1"/>
    </source>
</evidence>